<organism evidence="1 2">
    <name type="scientific">Strongylus vulgaris</name>
    <name type="common">Blood worm</name>
    <dbReference type="NCBI Taxonomy" id="40348"/>
    <lineage>
        <taxon>Eukaryota</taxon>
        <taxon>Metazoa</taxon>
        <taxon>Ecdysozoa</taxon>
        <taxon>Nematoda</taxon>
        <taxon>Chromadorea</taxon>
        <taxon>Rhabditida</taxon>
        <taxon>Rhabditina</taxon>
        <taxon>Rhabditomorpha</taxon>
        <taxon>Strongyloidea</taxon>
        <taxon>Strongylidae</taxon>
        <taxon>Strongylus</taxon>
    </lineage>
</organism>
<reference evidence="1 2" key="1">
    <citation type="submission" date="2018-11" db="EMBL/GenBank/DDBJ databases">
        <authorList>
            <consortium name="Pathogen Informatics"/>
        </authorList>
    </citation>
    <scope>NUCLEOTIDE SEQUENCE [LARGE SCALE GENOMIC DNA]</scope>
</reference>
<keyword evidence="2" id="KW-1185">Reference proteome</keyword>
<dbReference type="EMBL" id="UYYB01022212">
    <property type="protein sequence ID" value="VDM71809.1"/>
    <property type="molecule type" value="Genomic_DNA"/>
</dbReference>
<evidence type="ECO:0000313" key="1">
    <source>
        <dbReference type="EMBL" id="VDM71809.1"/>
    </source>
</evidence>
<protein>
    <submittedName>
        <fullName evidence="1">Uncharacterized protein</fullName>
    </submittedName>
</protein>
<evidence type="ECO:0000313" key="2">
    <source>
        <dbReference type="Proteomes" id="UP000270094"/>
    </source>
</evidence>
<dbReference type="Proteomes" id="UP000270094">
    <property type="component" value="Unassembled WGS sequence"/>
</dbReference>
<name>A0A3P7IXB8_STRVU</name>
<gene>
    <name evidence="1" type="ORF">SVUK_LOCUS6807</name>
</gene>
<dbReference type="AlphaFoldDB" id="A0A3P7IXB8"/>
<proteinExistence type="predicted"/>
<dbReference type="OrthoDB" id="5806225at2759"/>
<accession>A0A3P7IXB8</accession>
<sequence length="163" mass="17410">MLFDMITEDAEIVEVNSRAQHPEVKIEPPPSTSSDAPAVCVVTSPLSQLVALPASSSITTASFKSESSPTSCFNITPKNKIVETCAVLSSSGESTESCQFVSMIKTFSSLPHECEQTKKILVDGAVQVSISPPESSPIPYVPAKRARTAELNLKYVFENSASN</sequence>